<dbReference type="Gene3D" id="3.30.420.40">
    <property type="match status" value="2"/>
</dbReference>
<reference evidence="2" key="1">
    <citation type="submission" date="2022-07" db="EMBL/GenBank/DDBJ databases">
        <authorList>
            <person name="Wu T."/>
        </authorList>
    </citation>
    <scope>NUCLEOTIDE SEQUENCE</scope>
    <source>
        <strain evidence="2">SD-1</strain>
    </source>
</reference>
<dbReference type="Pfam" id="PF00480">
    <property type="entry name" value="ROK"/>
    <property type="match status" value="1"/>
</dbReference>
<evidence type="ECO:0000313" key="3">
    <source>
        <dbReference type="Proteomes" id="UP001163293"/>
    </source>
</evidence>
<dbReference type="PANTHER" id="PTHR18964:SF149">
    <property type="entry name" value="BIFUNCTIONAL UDP-N-ACETYLGLUCOSAMINE 2-EPIMERASE_N-ACETYLMANNOSAMINE KINASE"/>
    <property type="match status" value="1"/>
</dbReference>
<dbReference type="RefSeq" id="WP_139126834.1">
    <property type="nucleotide sequence ID" value="NZ_CP043010.1"/>
</dbReference>
<evidence type="ECO:0000256" key="1">
    <source>
        <dbReference type="ARBA" id="ARBA00006479"/>
    </source>
</evidence>
<dbReference type="InterPro" id="IPR043129">
    <property type="entry name" value="ATPase_NBD"/>
</dbReference>
<name>A0AAX3EQH0_PAEUR</name>
<accession>A0AAX3EQH0</accession>
<dbReference type="EMBL" id="CP101185">
    <property type="protein sequence ID" value="UYV99322.1"/>
    <property type="molecule type" value="Genomic_DNA"/>
</dbReference>
<sequence length="403" mass="41588">MRTNYPTGTRAAIPLLGSTAAGRMLSALRADGPMTRSDATAAASLARSAAGKAVDDLQRLALLRAGSTVGDGTPGRPSATLEIVGSGAVVIACVLSSNGLDLAVVDLTRAIRLRRFEIFDAGGMDPLDTLARVARTIQDVHASLESKCVGVGISVPGVFDPHTGVARAVLPLGWRNIPMAAVLDKSLPADLPVLIAHDATLGALAEFRMGAGLGAQRLLYLAGQQIGVGSALILADEQSGRSDHPLQAGHLIVDPAGPQCSCGSKGCLELLVDGRAMMTAMGDDSFAPSSMDEVLTALSQPAPLPAAMDRIVDHLRVGLISLVNTLSPDRVVFAGTLSPLMSRFETRMHDALDLSVVAQIQPVTLVSSTFGDAQIFGAAELAFEPLLRDPEGVLEGVGRATGA</sequence>
<keyword evidence="3" id="KW-1185">Reference proteome</keyword>
<dbReference type="Proteomes" id="UP001163293">
    <property type="component" value="Chromosome"/>
</dbReference>
<dbReference type="InterPro" id="IPR036388">
    <property type="entry name" value="WH-like_DNA-bd_sf"/>
</dbReference>
<dbReference type="PANTHER" id="PTHR18964">
    <property type="entry name" value="ROK (REPRESSOR, ORF, KINASE) FAMILY"/>
    <property type="match status" value="1"/>
</dbReference>
<dbReference type="InterPro" id="IPR000600">
    <property type="entry name" value="ROK"/>
</dbReference>
<dbReference type="AlphaFoldDB" id="A0AAX3EQH0"/>
<gene>
    <name evidence="2" type="ORF">NL394_09055</name>
</gene>
<dbReference type="Gene3D" id="1.10.10.10">
    <property type="entry name" value="Winged helix-like DNA-binding domain superfamily/Winged helix DNA-binding domain"/>
    <property type="match status" value="1"/>
</dbReference>
<organism evidence="2 3">
    <name type="scientific">Paenarthrobacter ureafaciens</name>
    <dbReference type="NCBI Taxonomy" id="37931"/>
    <lineage>
        <taxon>Bacteria</taxon>
        <taxon>Bacillati</taxon>
        <taxon>Actinomycetota</taxon>
        <taxon>Actinomycetes</taxon>
        <taxon>Micrococcales</taxon>
        <taxon>Micrococcaceae</taxon>
        <taxon>Paenarthrobacter</taxon>
    </lineage>
</organism>
<dbReference type="SUPFAM" id="SSF53067">
    <property type="entry name" value="Actin-like ATPase domain"/>
    <property type="match status" value="1"/>
</dbReference>
<evidence type="ECO:0000313" key="2">
    <source>
        <dbReference type="EMBL" id="UYV99322.1"/>
    </source>
</evidence>
<proteinExistence type="inferred from homology"/>
<comment type="similarity">
    <text evidence="1">Belongs to the ROK (NagC/XylR) family.</text>
</comment>
<protein>
    <submittedName>
        <fullName evidence="2">ROK family protein</fullName>
    </submittedName>
</protein>